<feature type="region of interest" description="Disordered" evidence="1">
    <location>
        <begin position="1"/>
        <end position="29"/>
    </location>
</feature>
<evidence type="ECO:0000313" key="9">
    <source>
        <dbReference type="Proteomes" id="UP000216925"/>
    </source>
</evidence>
<reference evidence="4" key="2">
    <citation type="submission" date="2017-05" db="EMBL/GenBank/DDBJ databases">
        <authorList>
            <person name="Song R."/>
            <person name="Chenine A.L."/>
            <person name="Ruprecht R.M."/>
        </authorList>
    </citation>
    <scope>NUCLEOTIDE SEQUENCE</scope>
    <source>
        <strain evidence="5">Ec15</strain>
        <strain evidence="4">G37</strain>
        <strain evidence="3">Ga2p</strain>
        <strain evidence="2">Ga36</strain>
    </source>
</reference>
<evidence type="ECO:0000313" key="8">
    <source>
        <dbReference type="Proteomes" id="UP000216758"/>
    </source>
</evidence>
<dbReference type="AlphaFoldDB" id="A0A256JGA4"/>
<accession>A0A256JGA4</accession>
<dbReference type="Proteomes" id="UP000215731">
    <property type="component" value="Unassembled WGS sequence"/>
</dbReference>
<dbReference type="EMBL" id="NHPD01000063">
    <property type="protein sequence ID" value="OYR71481.1"/>
    <property type="molecule type" value="Genomic_DNA"/>
</dbReference>
<dbReference type="Proteomes" id="UP000216925">
    <property type="component" value="Unassembled WGS sequence"/>
</dbReference>
<evidence type="ECO:0000313" key="2">
    <source>
        <dbReference type="EMBL" id="OYR60315.1"/>
    </source>
</evidence>
<proteinExistence type="predicted"/>
<protein>
    <submittedName>
        <fullName evidence="4">Uncharacterized protein</fullName>
    </submittedName>
</protein>
<organism evidence="4 8">
    <name type="scientific">Halorubrum ezzemoulense</name>
    <name type="common">Halorubrum chaoviator</name>
    <dbReference type="NCBI Taxonomy" id="337243"/>
    <lineage>
        <taxon>Archaea</taxon>
        <taxon>Methanobacteriati</taxon>
        <taxon>Methanobacteriota</taxon>
        <taxon>Stenosarchaea group</taxon>
        <taxon>Halobacteria</taxon>
        <taxon>Halobacteriales</taxon>
        <taxon>Haloferacaceae</taxon>
        <taxon>Halorubrum</taxon>
    </lineage>
</organism>
<comment type="caution">
    <text evidence="4">The sequence shown here is derived from an EMBL/GenBank/DDBJ whole genome shotgun (WGS) entry which is preliminary data.</text>
</comment>
<dbReference type="EMBL" id="NHPB01000100">
    <property type="protein sequence ID" value="OYR67898.1"/>
    <property type="molecule type" value="Genomic_DNA"/>
</dbReference>
<evidence type="ECO:0000313" key="4">
    <source>
        <dbReference type="EMBL" id="OYR67898.1"/>
    </source>
</evidence>
<dbReference type="EMBL" id="NHPA01000077">
    <property type="protein sequence ID" value="OYR65563.1"/>
    <property type="molecule type" value="Genomic_DNA"/>
</dbReference>
<evidence type="ECO:0000313" key="5">
    <source>
        <dbReference type="EMBL" id="OYR71481.1"/>
    </source>
</evidence>
<dbReference type="Proteomes" id="UP000215607">
    <property type="component" value="Unassembled WGS sequence"/>
</dbReference>
<dbReference type="Pfam" id="PF24373">
    <property type="entry name" value="DUF7529"/>
    <property type="match status" value="1"/>
</dbReference>
<name>A0A256JGA4_HALEZ</name>
<evidence type="ECO:0000313" key="3">
    <source>
        <dbReference type="EMBL" id="OYR65563.1"/>
    </source>
</evidence>
<dbReference type="RefSeq" id="WP_094495633.1">
    <property type="nucleotide sequence ID" value="NZ_JAQLTW010000003.1"/>
</dbReference>
<reference evidence="6 7" key="1">
    <citation type="journal article" date="2014" name="Front. Microbiol.">
        <title>Population and genomic analysis of the genus Halorubrum.</title>
        <authorList>
            <person name="Fullmer M.S."/>
            <person name="Soucy S.M."/>
            <person name="Swithers K.S."/>
            <person name="Makkay A.M."/>
            <person name="Wheeler R."/>
            <person name="Ventosa A."/>
            <person name="Gogarten J.P."/>
            <person name="Papke R.T."/>
        </authorList>
    </citation>
    <scope>NUCLEOTIDE SEQUENCE [LARGE SCALE GENOMIC DNA]</scope>
    <source>
        <strain evidence="5 9">Ec15</strain>
        <strain evidence="4 8">G37</strain>
        <strain evidence="3 6">Ga2p</strain>
        <strain evidence="2 7">Ga36</strain>
    </source>
</reference>
<dbReference type="EMBL" id="NHOZ01000147">
    <property type="protein sequence ID" value="OYR60315.1"/>
    <property type="molecule type" value="Genomic_DNA"/>
</dbReference>
<dbReference type="Proteomes" id="UP000216758">
    <property type="component" value="Unassembled WGS sequence"/>
</dbReference>
<dbReference type="OrthoDB" id="236506at2157"/>
<dbReference type="InterPro" id="IPR055951">
    <property type="entry name" value="DUF7529"/>
</dbReference>
<gene>
    <name evidence="5" type="ORF">DJ76_15130</name>
    <name evidence="4" type="ORF">DJ78_14975</name>
    <name evidence="3" type="ORF">DJ79_15415</name>
    <name evidence="2" type="ORF">DJ80_15745</name>
</gene>
<evidence type="ECO:0000313" key="6">
    <source>
        <dbReference type="Proteomes" id="UP000215607"/>
    </source>
</evidence>
<feature type="region of interest" description="Disordered" evidence="1">
    <location>
        <begin position="50"/>
        <end position="69"/>
    </location>
</feature>
<evidence type="ECO:0000313" key="7">
    <source>
        <dbReference type="Proteomes" id="UP000215731"/>
    </source>
</evidence>
<sequence>MVRTDPNGQDADDAERRARSVEQSKTGLQQTIEDMKAMAADREEAGYETFTVAAGDTTPKAPDTGETDEWGLSYVVPGDVEDEFVGLSERADFDEIGVYQADGEGVRFIVTECLDHDEQIAVFIAGTFRLRFAAPLVRTALDRGRMYTHVKKVDGTTLGSIEHEDPSAFFPEPESVYAYER</sequence>
<evidence type="ECO:0000256" key="1">
    <source>
        <dbReference type="SAM" id="MobiDB-lite"/>
    </source>
</evidence>